<proteinExistence type="inferred from homology"/>
<dbReference type="Gene3D" id="1.50.10.10">
    <property type="match status" value="1"/>
</dbReference>
<accession>A0A3M7QX99</accession>
<name>A0A3M7QX99_BRAPC</name>
<reference evidence="7 8" key="1">
    <citation type="journal article" date="2018" name="Sci. Rep.">
        <title>Genomic signatures of local adaptation to the degree of environmental predictability in rotifers.</title>
        <authorList>
            <person name="Franch-Gras L."/>
            <person name="Hahn C."/>
            <person name="Garcia-Roger E.M."/>
            <person name="Carmona M.J."/>
            <person name="Serra M."/>
            <person name="Gomez A."/>
        </authorList>
    </citation>
    <scope>NUCLEOTIDE SEQUENCE [LARGE SCALE GENOMIC DNA]</scope>
    <source>
        <strain evidence="7">HYR1</strain>
    </source>
</reference>
<dbReference type="Proteomes" id="UP000276133">
    <property type="component" value="Unassembled WGS sequence"/>
</dbReference>
<comment type="catalytic activity">
    <reaction evidence="1">
        <text>alpha,alpha-trehalose + H2O = alpha-D-glucose + beta-D-glucose</text>
        <dbReference type="Rhea" id="RHEA:32675"/>
        <dbReference type="ChEBI" id="CHEBI:15377"/>
        <dbReference type="ChEBI" id="CHEBI:15903"/>
        <dbReference type="ChEBI" id="CHEBI:16551"/>
        <dbReference type="ChEBI" id="CHEBI:17925"/>
        <dbReference type="EC" id="3.2.1.28"/>
    </reaction>
</comment>
<dbReference type="EC" id="3.2.1.28" evidence="3"/>
<dbReference type="SUPFAM" id="SSF48208">
    <property type="entry name" value="Six-hairpin glycosidases"/>
    <property type="match status" value="1"/>
</dbReference>
<dbReference type="InterPro" id="IPR008928">
    <property type="entry name" value="6-hairpin_glycosidase_sf"/>
</dbReference>
<organism evidence="7 8">
    <name type="scientific">Brachionus plicatilis</name>
    <name type="common">Marine rotifer</name>
    <name type="synonym">Brachionus muelleri</name>
    <dbReference type="NCBI Taxonomy" id="10195"/>
    <lineage>
        <taxon>Eukaryota</taxon>
        <taxon>Metazoa</taxon>
        <taxon>Spiralia</taxon>
        <taxon>Gnathifera</taxon>
        <taxon>Rotifera</taxon>
        <taxon>Eurotatoria</taxon>
        <taxon>Monogononta</taxon>
        <taxon>Pseudotrocha</taxon>
        <taxon>Ploima</taxon>
        <taxon>Brachionidae</taxon>
        <taxon>Brachionus</taxon>
    </lineage>
</organism>
<dbReference type="GO" id="GO:0005993">
    <property type="term" value="P:trehalose catabolic process"/>
    <property type="evidence" value="ECO:0007669"/>
    <property type="project" value="TreeGrafter"/>
</dbReference>
<dbReference type="AlphaFoldDB" id="A0A3M7QX99"/>
<dbReference type="OrthoDB" id="3542292at2759"/>
<dbReference type="Pfam" id="PF01204">
    <property type="entry name" value="Trehalase"/>
    <property type="match status" value="1"/>
</dbReference>
<keyword evidence="8" id="KW-1185">Reference proteome</keyword>
<comment type="similarity">
    <text evidence="2">Belongs to the glycosyl hydrolase 37 family.</text>
</comment>
<evidence type="ECO:0000256" key="2">
    <source>
        <dbReference type="ARBA" id="ARBA00005615"/>
    </source>
</evidence>
<evidence type="ECO:0000313" key="7">
    <source>
        <dbReference type="EMBL" id="RNA15741.1"/>
    </source>
</evidence>
<dbReference type="EMBL" id="REGN01004895">
    <property type="protein sequence ID" value="RNA15741.1"/>
    <property type="molecule type" value="Genomic_DNA"/>
</dbReference>
<evidence type="ECO:0000256" key="4">
    <source>
        <dbReference type="ARBA" id="ARBA00019905"/>
    </source>
</evidence>
<evidence type="ECO:0000256" key="1">
    <source>
        <dbReference type="ARBA" id="ARBA00001576"/>
    </source>
</evidence>
<dbReference type="InterPro" id="IPR001661">
    <property type="entry name" value="Glyco_hydro_37"/>
</dbReference>
<sequence>MAAAESGYDFSSKWFKDPMNMATIHTTDLILMVACLYVSKVVSFPMSSIEDDTNPARAKSRFISANELKKEIFKELLNSYESIGNDELKRDLTDYLFSKKSLSNISAKRGMKGFNCFELSQLKGDEVKAKLFKLLAAKRCYAINKLLWSKENCCWSDYNIKSLRLLRVESNAALVRHETAVGCDSG</sequence>
<dbReference type="PANTHER" id="PTHR23403:SF1">
    <property type="entry name" value="TREHALASE"/>
    <property type="match status" value="1"/>
</dbReference>
<protein>
    <recommendedName>
        <fullName evidence="4">Trehalase</fullName>
        <ecNumber evidence="3">3.2.1.28</ecNumber>
    </recommendedName>
    <alternativeName>
        <fullName evidence="5">Alpha,alpha-trehalase</fullName>
    </alternativeName>
    <alternativeName>
        <fullName evidence="6">Alpha,alpha-trehalose glucohydrolase</fullName>
    </alternativeName>
</protein>
<evidence type="ECO:0000256" key="5">
    <source>
        <dbReference type="ARBA" id="ARBA00030473"/>
    </source>
</evidence>
<dbReference type="GO" id="GO:0004555">
    <property type="term" value="F:alpha,alpha-trehalase activity"/>
    <property type="evidence" value="ECO:0007669"/>
    <property type="project" value="UniProtKB-EC"/>
</dbReference>
<gene>
    <name evidence="7" type="ORF">BpHYR1_033502</name>
</gene>
<dbReference type="InterPro" id="IPR012341">
    <property type="entry name" value="6hp_glycosidase-like_sf"/>
</dbReference>
<evidence type="ECO:0000256" key="6">
    <source>
        <dbReference type="ARBA" id="ARBA00031637"/>
    </source>
</evidence>
<dbReference type="PANTHER" id="PTHR23403">
    <property type="entry name" value="TREHALASE"/>
    <property type="match status" value="1"/>
</dbReference>
<evidence type="ECO:0000313" key="8">
    <source>
        <dbReference type="Proteomes" id="UP000276133"/>
    </source>
</evidence>
<comment type="caution">
    <text evidence="7">The sequence shown here is derived from an EMBL/GenBank/DDBJ whole genome shotgun (WGS) entry which is preliminary data.</text>
</comment>
<evidence type="ECO:0000256" key="3">
    <source>
        <dbReference type="ARBA" id="ARBA00012757"/>
    </source>
</evidence>